<protein>
    <submittedName>
        <fullName evidence="2">Uncharacterized protein</fullName>
    </submittedName>
</protein>
<reference evidence="2" key="2">
    <citation type="submission" date="2017-12" db="EMBL/GenBank/DDBJ databases">
        <title>FDA dAtabase for Regulatory Grade micrObial Sequences (FDA-ARGOS): Supporting development and validation of Infectious Disease Dx tests.</title>
        <authorList>
            <person name="Campos J."/>
            <person name="Goldberg B."/>
            <person name="Tallon L."/>
            <person name="Sadzewicz L."/>
            <person name="Sengamalay N."/>
            <person name="Ott S."/>
            <person name="Godinez A."/>
            <person name="Nagaraj S."/>
            <person name="Vyas G."/>
            <person name="Aluvathingal J."/>
            <person name="Nadendla S."/>
            <person name="Geyer C."/>
            <person name="Nandy P."/>
            <person name="Hobson J."/>
            <person name="Sichtig H."/>
        </authorList>
    </citation>
    <scope>NUCLEOTIDE SEQUENCE</scope>
    <source>
        <strain evidence="2">FDAARGOS_252</strain>
    </source>
</reference>
<dbReference type="Proteomes" id="UP000191257">
    <property type="component" value="Chromosome"/>
</dbReference>
<gene>
    <name evidence="2" type="ORF">A6J80_12165</name>
    <name evidence="3" type="ORF">FOB51_06590</name>
</gene>
<dbReference type="Proteomes" id="UP000324507">
    <property type="component" value="Chromosome"/>
</dbReference>
<feature type="transmembrane region" description="Helical" evidence="1">
    <location>
        <begin position="57"/>
        <end position="74"/>
    </location>
</feature>
<dbReference type="eggNOG" id="ENOG5032QVG">
    <property type="taxonomic scope" value="Bacteria"/>
</dbReference>
<feature type="transmembrane region" description="Helical" evidence="1">
    <location>
        <begin position="136"/>
        <end position="153"/>
    </location>
</feature>
<proteinExistence type="predicted"/>
<organism evidence="2 4">
    <name type="scientific">Paracoccus yeei</name>
    <dbReference type="NCBI Taxonomy" id="147645"/>
    <lineage>
        <taxon>Bacteria</taxon>
        <taxon>Pseudomonadati</taxon>
        <taxon>Pseudomonadota</taxon>
        <taxon>Alphaproteobacteria</taxon>
        <taxon>Rhodobacterales</taxon>
        <taxon>Paracoccaceae</taxon>
        <taxon>Paracoccus</taxon>
    </lineage>
</organism>
<dbReference type="EMBL" id="CP020442">
    <property type="protein sequence ID" value="ARC37030.1"/>
    <property type="molecule type" value="Genomic_DNA"/>
</dbReference>
<accession>A0A1V0GTA3</accession>
<feature type="transmembrane region" description="Helical" evidence="1">
    <location>
        <begin position="102"/>
        <end position="124"/>
    </location>
</feature>
<evidence type="ECO:0000313" key="5">
    <source>
        <dbReference type="Proteomes" id="UP000324507"/>
    </source>
</evidence>
<dbReference type="AlphaFoldDB" id="A0A1V0GTA3"/>
<keyword evidence="1" id="KW-0812">Transmembrane</keyword>
<keyword evidence="1" id="KW-1133">Transmembrane helix</keyword>
<evidence type="ECO:0000313" key="4">
    <source>
        <dbReference type="Proteomes" id="UP000191257"/>
    </source>
</evidence>
<feature type="transmembrane region" description="Helical" evidence="1">
    <location>
        <begin position="34"/>
        <end position="50"/>
    </location>
</feature>
<keyword evidence="4" id="KW-1185">Reference proteome</keyword>
<sequence length="207" mass="22758">MFHMFGFASFAALRACVSRDWTPAIGDPEVTGWLTVLAYLLCMVLAVRVLTRRPPQAARGLWLGIAPLMGFLALNKQLDLQTALTATGRCMAHAQGWYDNRALVQLGFIAGLILLVVLVLTVALRSLKGRLRMNGLALLGLAVLCGFVLVRAVGFHHVDQLISMDFARLPFNFWFENAGLFLIAVNALWLAGRDSAPRPAAVRPFQR</sequence>
<evidence type="ECO:0000256" key="1">
    <source>
        <dbReference type="SAM" id="Phobius"/>
    </source>
</evidence>
<reference evidence="3 5" key="3">
    <citation type="submission" date="2019-09" db="EMBL/GenBank/DDBJ databases">
        <title>FDA dAtabase for Regulatory Grade micrObial Sequences (FDA-ARGOS): Supporting development and validation of Infectious Disease Dx tests.</title>
        <authorList>
            <person name="Sciortino C."/>
            <person name="Tallon L."/>
            <person name="Sadzewicz L."/>
            <person name="Vavikolanu K."/>
            <person name="Mehta A."/>
            <person name="Aluvathingal J."/>
            <person name="Nadendla S."/>
            <person name="Nandy P."/>
            <person name="Geyer C."/>
            <person name="Yan Y."/>
            <person name="Sichtig H."/>
        </authorList>
    </citation>
    <scope>NUCLEOTIDE SEQUENCE [LARGE SCALE GENOMIC DNA]</scope>
    <source>
        <strain evidence="3 5">FDAARGOS_643</strain>
    </source>
</reference>
<keyword evidence="1" id="KW-0472">Membrane</keyword>
<reference evidence="4" key="1">
    <citation type="submission" date="2017-03" db="EMBL/GenBank/DDBJ databases">
        <title>FDA dAtabase for Regulatory Grade micrObial Sequences (FDA-ARGOS): Supporting development and validation of Infectious Disease Dx tests.</title>
        <authorList>
            <person name="Minogue T."/>
            <person name="Wolcott M."/>
            <person name="Wasieloski L."/>
            <person name="Aguilar W."/>
            <person name="Moore D."/>
            <person name="Tallon L."/>
            <person name="Sadzewicz L."/>
            <person name="Sengamalay N."/>
            <person name="Ott S."/>
            <person name="Godinez A."/>
            <person name="Nagaraj S."/>
            <person name="Nadendla S."/>
            <person name="Geyer C."/>
            <person name="Sichtig H."/>
        </authorList>
    </citation>
    <scope>NUCLEOTIDE SEQUENCE [LARGE SCALE GENOMIC DNA]</scope>
    <source>
        <strain evidence="4">FDAARGOS_252</strain>
    </source>
</reference>
<evidence type="ECO:0000313" key="2">
    <source>
        <dbReference type="EMBL" id="ARC37030.1"/>
    </source>
</evidence>
<feature type="transmembrane region" description="Helical" evidence="1">
    <location>
        <begin position="173"/>
        <end position="191"/>
    </location>
</feature>
<dbReference type="STRING" id="147645.A6J80_12165"/>
<dbReference type="KEGG" id="pye:A6J80_12165"/>
<dbReference type="OrthoDB" id="428401at2"/>
<name>A0A1V0GTA3_9RHOB</name>
<evidence type="ECO:0000313" key="3">
    <source>
        <dbReference type="EMBL" id="QEU07697.1"/>
    </source>
</evidence>
<dbReference type="EMBL" id="CP044081">
    <property type="protein sequence ID" value="QEU07697.1"/>
    <property type="molecule type" value="Genomic_DNA"/>
</dbReference>